<feature type="transmembrane region" description="Helical" evidence="6">
    <location>
        <begin position="232"/>
        <end position="249"/>
    </location>
</feature>
<dbReference type="OMA" id="FFRTFDL"/>
<protein>
    <submittedName>
        <fullName evidence="8">CLN8 transmembrane ER and ERGIC protein</fullName>
    </submittedName>
</protein>
<proteinExistence type="predicted"/>
<feature type="transmembrane region" description="Helical" evidence="6">
    <location>
        <begin position="27"/>
        <end position="50"/>
    </location>
</feature>
<sequence length="289" mass="32996">MVGPEQQAPPLPQPSAEYFSWDYRLQLIGAGLGFYTAVFLLSHLLSLALSCTYSSLLAKEKVFWNLAATRAAFGIQSTVAGFRALTEDSVLLKDRFRGQEDWSWFHILTATGFFVFENVALHASNVVFRSFDLPLAMHHFYALSGYAGMVVWDSQGHYLAMVTLLLEMSTPFTCISWMLLKAGWARTLFWRANQWVMIHMFHCRMVLTYYMWWVTLGHWEEISTHIVLPQRLIFFSGLALLTLIINPIWTHKKTMQLLNPVDWNFSSKPAPINGATRDQPEGSGKPHAN</sequence>
<dbReference type="GO" id="GO:0050727">
    <property type="term" value="P:regulation of inflammatory response"/>
    <property type="evidence" value="ECO:0007669"/>
    <property type="project" value="Ensembl"/>
</dbReference>
<dbReference type="GO" id="GO:0055088">
    <property type="term" value="P:lipid homeostasis"/>
    <property type="evidence" value="ECO:0007669"/>
    <property type="project" value="TreeGrafter"/>
</dbReference>
<dbReference type="GO" id="GO:0035176">
    <property type="term" value="P:social behavior"/>
    <property type="evidence" value="ECO:0007669"/>
    <property type="project" value="Ensembl"/>
</dbReference>
<dbReference type="GO" id="GO:0099610">
    <property type="term" value="P:action potential initiation"/>
    <property type="evidence" value="ECO:0007669"/>
    <property type="project" value="Ensembl"/>
</dbReference>
<dbReference type="GO" id="GO:0010506">
    <property type="term" value="P:regulation of autophagy"/>
    <property type="evidence" value="ECO:0007669"/>
    <property type="project" value="Ensembl"/>
</dbReference>
<name>A0A3Q3ARX6_KRYMA</name>
<accession>A0A3Q3ARX6</accession>
<keyword evidence="3 6" id="KW-1133">Transmembrane helix</keyword>
<reference evidence="8" key="1">
    <citation type="submission" date="2025-08" db="UniProtKB">
        <authorList>
            <consortium name="Ensembl"/>
        </authorList>
    </citation>
    <scope>IDENTIFICATION</scope>
</reference>
<evidence type="ECO:0000256" key="1">
    <source>
        <dbReference type="ARBA" id="ARBA00004141"/>
    </source>
</evidence>
<dbReference type="PANTHER" id="PTHR13439:SF7">
    <property type="entry name" value="PROTEIN CLN8"/>
    <property type="match status" value="1"/>
</dbReference>
<dbReference type="CTD" id="2055"/>
<evidence type="ECO:0000256" key="5">
    <source>
        <dbReference type="PROSITE-ProRule" id="PRU00205"/>
    </source>
</evidence>
<dbReference type="OrthoDB" id="10052906at2759"/>
<feature type="transmembrane region" description="Helical" evidence="6">
    <location>
        <begin position="102"/>
        <end position="121"/>
    </location>
</feature>
<dbReference type="Ensembl" id="ENSKMAT00000019524.1">
    <property type="protein sequence ID" value="ENSKMAP00000019261.1"/>
    <property type="gene ID" value="ENSKMAG00000014323.1"/>
</dbReference>
<dbReference type="GeneTree" id="ENSGT01010000222313"/>
<feature type="transmembrane region" description="Helical" evidence="6">
    <location>
        <begin position="158"/>
        <end position="180"/>
    </location>
</feature>
<dbReference type="Pfam" id="PF03798">
    <property type="entry name" value="TRAM_LAG1_CLN8"/>
    <property type="match status" value="1"/>
</dbReference>
<dbReference type="STRING" id="37003.ENSKMAP00000019261"/>
<keyword evidence="9" id="KW-1185">Reference proteome</keyword>
<dbReference type="GO" id="GO:0007399">
    <property type="term" value="P:nervous system development"/>
    <property type="evidence" value="ECO:0007669"/>
    <property type="project" value="TreeGrafter"/>
</dbReference>
<dbReference type="GO" id="GO:0006644">
    <property type="term" value="P:phospholipid metabolic process"/>
    <property type="evidence" value="ECO:0007669"/>
    <property type="project" value="TreeGrafter"/>
</dbReference>
<comment type="subcellular location">
    <subcellularLocation>
        <location evidence="1">Membrane</location>
        <topology evidence="1">Multi-pass membrane protein</topology>
    </subcellularLocation>
</comment>
<reference evidence="8" key="2">
    <citation type="submission" date="2025-09" db="UniProtKB">
        <authorList>
            <consortium name="Ensembl"/>
        </authorList>
    </citation>
    <scope>IDENTIFICATION</scope>
</reference>
<dbReference type="GO" id="GO:0097001">
    <property type="term" value="F:ceramide binding"/>
    <property type="evidence" value="ECO:0007669"/>
    <property type="project" value="TreeGrafter"/>
</dbReference>
<dbReference type="PROSITE" id="PS50922">
    <property type="entry name" value="TLC"/>
    <property type="match status" value="1"/>
</dbReference>
<dbReference type="GO" id="GO:0005783">
    <property type="term" value="C:endoplasmic reticulum"/>
    <property type="evidence" value="ECO:0007669"/>
    <property type="project" value="TreeGrafter"/>
</dbReference>
<evidence type="ECO:0000313" key="9">
    <source>
        <dbReference type="Proteomes" id="UP000264800"/>
    </source>
</evidence>
<dbReference type="GO" id="GO:0035641">
    <property type="term" value="P:locomotory exploration behavior"/>
    <property type="evidence" value="ECO:0007669"/>
    <property type="project" value="Ensembl"/>
</dbReference>
<dbReference type="KEGG" id="kmr:108233657"/>
<dbReference type="GO" id="GO:0002118">
    <property type="term" value="P:aggressive behavior"/>
    <property type="evidence" value="ECO:0007669"/>
    <property type="project" value="Ensembl"/>
</dbReference>
<feature type="domain" description="TLC" evidence="7">
    <location>
        <begin position="62"/>
        <end position="262"/>
    </location>
</feature>
<evidence type="ECO:0000256" key="4">
    <source>
        <dbReference type="ARBA" id="ARBA00023136"/>
    </source>
</evidence>
<evidence type="ECO:0000256" key="6">
    <source>
        <dbReference type="SAM" id="Phobius"/>
    </source>
</evidence>
<dbReference type="RefSeq" id="XP_017267745.1">
    <property type="nucleotide sequence ID" value="XM_017412256.3"/>
</dbReference>
<evidence type="ECO:0000259" key="7">
    <source>
        <dbReference type="PROSITE" id="PS50922"/>
    </source>
</evidence>
<keyword evidence="2 5" id="KW-0812">Transmembrane</keyword>
<organism evidence="8 9">
    <name type="scientific">Kryptolebias marmoratus</name>
    <name type="common">Mangrove killifish</name>
    <name type="synonym">Rivulus marmoratus</name>
    <dbReference type="NCBI Taxonomy" id="37003"/>
    <lineage>
        <taxon>Eukaryota</taxon>
        <taxon>Metazoa</taxon>
        <taxon>Chordata</taxon>
        <taxon>Craniata</taxon>
        <taxon>Vertebrata</taxon>
        <taxon>Euteleostomi</taxon>
        <taxon>Actinopterygii</taxon>
        <taxon>Neopterygii</taxon>
        <taxon>Teleostei</taxon>
        <taxon>Neoteleostei</taxon>
        <taxon>Acanthomorphata</taxon>
        <taxon>Ovalentaria</taxon>
        <taxon>Atherinomorphae</taxon>
        <taxon>Cyprinodontiformes</taxon>
        <taxon>Rivulidae</taxon>
        <taxon>Kryptolebias</taxon>
    </lineage>
</organism>
<dbReference type="GeneID" id="108233657"/>
<evidence type="ECO:0000256" key="2">
    <source>
        <dbReference type="ARBA" id="ARBA00022692"/>
    </source>
</evidence>
<keyword evidence="4 5" id="KW-0472">Membrane</keyword>
<dbReference type="GO" id="GO:0050890">
    <property type="term" value="P:cognition"/>
    <property type="evidence" value="ECO:0007669"/>
    <property type="project" value="Ensembl"/>
</dbReference>
<dbReference type="PANTHER" id="PTHR13439">
    <property type="entry name" value="CT120 PROTEIN"/>
    <property type="match status" value="1"/>
</dbReference>
<dbReference type="GO" id="GO:0016020">
    <property type="term" value="C:membrane"/>
    <property type="evidence" value="ECO:0007669"/>
    <property type="project" value="UniProtKB-SubCell"/>
</dbReference>
<dbReference type="AlphaFoldDB" id="A0A3Q3ARX6"/>
<dbReference type="InterPro" id="IPR050846">
    <property type="entry name" value="TLCD"/>
</dbReference>
<evidence type="ECO:0000256" key="3">
    <source>
        <dbReference type="ARBA" id="ARBA00022989"/>
    </source>
</evidence>
<dbReference type="Proteomes" id="UP000264800">
    <property type="component" value="Unplaced"/>
</dbReference>
<dbReference type="InterPro" id="IPR006634">
    <property type="entry name" value="TLC-dom"/>
</dbReference>
<evidence type="ECO:0000313" key="8">
    <source>
        <dbReference type="Ensembl" id="ENSKMAP00000019261.1"/>
    </source>
</evidence>
<dbReference type="SMART" id="SM00724">
    <property type="entry name" value="TLC"/>
    <property type="match status" value="1"/>
</dbReference>
<feature type="transmembrane region" description="Helical" evidence="6">
    <location>
        <begin position="192"/>
        <end position="212"/>
    </location>
</feature>